<proteinExistence type="predicted"/>
<evidence type="ECO:0000313" key="2">
    <source>
        <dbReference type="Proteomes" id="UP001168575"/>
    </source>
</evidence>
<reference evidence="1" key="1">
    <citation type="submission" date="2023-07" db="EMBL/GenBank/DDBJ databases">
        <title>Between Cages and Wild: Unraveling the Impact of Captivity on Animal Microbiomes and Antimicrobial Resistance.</title>
        <authorList>
            <person name="Schmartz G.P."/>
            <person name="Rehner J."/>
            <person name="Schuff M.J."/>
            <person name="Becker S.L."/>
            <person name="Kravczyk M."/>
            <person name="Gurevich A."/>
            <person name="Francke R."/>
            <person name="Mueller R."/>
            <person name="Keller V."/>
            <person name="Keller A."/>
        </authorList>
    </citation>
    <scope>NUCLEOTIDE SEQUENCE</scope>
    <source>
        <strain evidence="1">S12M_St_49</strain>
    </source>
</reference>
<organism evidence="1 2">
    <name type="scientific">Phoenicibacter congonensis</name>
    <dbReference type="NCBI Taxonomy" id="1944646"/>
    <lineage>
        <taxon>Bacteria</taxon>
        <taxon>Bacillati</taxon>
        <taxon>Actinomycetota</taxon>
        <taxon>Coriobacteriia</taxon>
        <taxon>Eggerthellales</taxon>
        <taxon>Eggerthellaceae</taxon>
        <taxon>Phoenicibacter</taxon>
    </lineage>
</organism>
<keyword evidence="2" id="KW-1185">Reference proteome</keyword>
<name>A0AA43RJ22_9ACTN</name>
<dbReference type="EMBL" id="JAUMVS010000249">
    <property type="protein sequence ID" value="MDO4842650.1"/>
    <property type="molecule type" value="Genomic_DNA"/>
</dbReference>
<dbReference type="Gene3D" id="3.40.50.360">
    <property type="match status" value="1"/>
</dbReference>
<dbReference type="Proteomes" id="UP001168575">
    <property type="component" value="Unassembled WGS sequence"/>
</dbReference>
<sequence>MKIAVSYYTRSGNTEKLAEAIASALGVTARPVADGLDGEADLLFLGSSPYAFDVDGAIKEFVAACAGKVGVIVCFGTSASGMSTRKKIKAAADKAGVKVSEEYFNCPGRFKFMHKGRPNDEDAAAAAKFAVETRDKLASAR</sequence>
<evidence type="ECO:0008006" key="3">
    <source>
        <dbReference type="Google" id="ProtNLM"/>
    </source>
</evidence>
<protein>
    <recommendedName>
        <fullName evidence="3">Flavodoxin</fullName>
    </recommendedName>
</protein>
<gene>
    <name evidence="1" type="ORF">Q3982_08260</name>
</gene>
<dbReference type="InterPro" id="IPR029039">
    <property type="entry name" value="Flavoprotein-like_sf"/>
</dbReference>
<dbReference type="AlphaFoldDB" id="A0AA43RJ22"/>
<comment type="caution">
    <text evidence="1">The sequence shown here is derived from an EMBL/GenBank/DDBJ whole genome shotgun (WGS) entry which is preliminary data.</text>
</comment>
<dbReference type="SUPFAM" id="SSF52218">
    <property type="entry name" value="Flavoproteins"/>
    <property type="match status" value="1"/>
</dbReference>
<accession>A0AA43RJ22</accession>
<evidence type="ECO:0000313" key="1">
    <source>
        <dbReference type="EMBL" id="MDO4842650.1"/>
    </source>
</evidence>